<sequence>MKVKDKLSIIEKRIAQTCSKVDRDPKDVKVIAVTKYVSNERTAEALDAGIQHLGENRDDGLLSKWETLGNRPIWHFIGSLQTRKVKNILDKVSYIHSLDRHSLAKEINKRAISPINCFVQVNMSKEESKHGIQPEAAIDFVKELEMYPNIRTIGLMTMAPLTEDEMVIRDCFRNLKALQEEIHHLDFPHAPCTELSMGMSNDFEIAIEEGATYIRIGTALVGE</sequence>
<dbReference type="PIRSF" id="PIRSF004848">
    <property type="entry name" value="YBL036c_PLPDEIII"/>
    <property type="match status" value="1"/>
</dbReference>
<evidence type="ECO:0000256" key="1">
    <source>
        <dbReference type="ARBA" id="ARBA00022898"/>
    </source>
</evidence>
<dbReference type="NCBIfam" id="TIGR00044">
    <property type="entry name" value="YggS family pyridoxal phosphate-dependent enzyme"/>
    <property type="match status" value="1"/>
</dbReference>
<dbReference type="Gene3D" id="3.20.20.10">
    <property type="entry name" value="Alanine racemase"/>
    <property type="match status" value="1"/>
</dbReference>
<dbReference type="EMBL" id="BORB01000013">
    <property type="protein sequence ID" value="GIN57584.1"/>
    <property type="molecule type" value="Genomic_DNA"/>
</dbReference>
<evidence type="ECO:0000313" key="6">
    <source>
        <dbReference type="Proteomes" id="UP000679950"/>
    </source>
</evidence>
<dbReference type="SUPFAM" id="SSF51419">
    <property type="entry name" value="PLP-binding barrel"/>
    <property type="match status" value="1"/>
</dbReference>
<reference evidence="5 6" key="1">
    <citation type="submission" date="2021-03" db="EMBL/GenBank/DDBJ databases">
        <title>Antimicrobial resistance genes in bacteria isolated from Japanese honey, and their potential for conferring macrolide and lincosamide resistance in the American foulbrood pathogen Paenibacillus larvae.</title>
        <authorList>
            <person name="Okamoto M."/>
            <person name="Kumagai M."/>
            <person name="Kanamori H."/>
            <person name="Takamatsu D."/>
        </authorList>
    </citation>
    <scope>NUCLEOTIDE SEQUENCE [LARGE SCALE GENOMIC DNA]</scope>
    <source>
        <strain evidence="5 6">J8TS2</strain>
    </source>
</reference>
<dbReference type="PANTHER" id="PTHR10146:SF14">
    <property type="entry name" value="PYRIDOXAL PHOSPHATE HOMEOSTASIS PROTEIN"/>
    <property type="match status" value="1"/>
</dbReference>
<evidence type="ECO:0000259" key="4">
    <source>
        <dbReference type="Pfam" id="PF01168"/>
    </source>
</evidence>
<comment type="similarity">
    <text evidence="2 3">Belongs to the pyridoxal phosphate-binding protein YggS/PROSC family.</text>
</comment>
<dbReference type="InterPro" id="IPR001608">
    <property type="entry name" value="Ala_racemase_N"/>
</dbReference>
<dbReference type="Pfam" id="PF01168">
    <property type="entry name" value="Ala_racemase_N"/>
    <property type="match status" value="1"/>
</dbReference>
<gene>
    <name evidence="5" type="primary">ylmE</name>
    <name evidence="5" type="ORF">J8TS2_19030</name>
</gene>
<evidence type="ECO:0000256" key="2">
    <source>
        <dbReference type="HAMAP-Rule" id="MF_02087"/>
    </source>
</evidence>
<comment type="caution">
    <text evidence="5">The sequence shown here is derived from an EMBL/GenBank/DDBJ whole genome shotgun (WGS) entry which is preliminary data.</text>
</comment>
<proteinExistence type="inferred from homology"/>
<dbReference type="InterPro" id="IPR011078">
    <property type="entry name" value="PyrdxlP_homeostasis"/>
</dbReference>
<keyword evidence="6" id="KW-1185">Reference proteome</keyword>
<evidence type="ECO:0000313" key="5">
    <source>
        <dbReference type="EMBL" id="GIN57584.1"/>
    </source>
</evidence>
<feature type="domain" description="Alanine racemase N-terminal" evidence="4">
    <location>
        <begin position="25"/>
        <end position="222"/>
    </location>
</feature>
<dbReference type="CDD" id="cd00635">
    <property type="entry name" value="PLPDE_III_YBL036c_like"/>
    <property type="match status" value="1"/>
</dbReference>
<dbReference type="RefSeq" id="WP_158320437.1">
    <property type="nucleotide sequence ID" value="NZ_BORB01000013.1"/>
</dbReference>
<dbReference type="PANTHER" id="PTHR10146">
    <property type="entry name" value="PROLINE SYNTHETASE CO-TRANSCRIBED BACTERIAL HOMOLOG PROTEIN"/>
    <property type="match status" value="1"/>
</dbReference>
<dbReference type="Proteomes" id="UP000679950">
    <property type="component" value="Unassembled WGS sequence"/>
</dbReference>
<organism evidence="5 6">
    <name type="scientific">Lederbergia ruris</name>
    <dbReference type="NCBI Taxonomy" id="217495"/>
    <lineage>
        <taxon>Bacteria</taxon>
        <taxon>Bacillati</taxon>
        <taxon>Bacillota</taxon>
        <taxon>Bacilli</taxon>
        <taxon>Bacillales</taxon>
        <taxon>Bacillaceae</taxon>
        <taxon>Lederbergia</taxon>
    </lineage>
</organism>
<evidence type="ECO:0000256" key="3">
    <source>
        <dbReference type="RuleBase" id="RU004514"/>
    </source>
</evidence>
<name>A0ABQ4KJF5_9BACI</name>
<accession>A0ABQ4KJF5</accession>
<keyword evidence="1 2" id="KW-0663">Pyridoxal phosphate</keyword>
<feature type="modified residue" description="N6-(pyridoxal phosphate)lysine" evidence="2">
    <location>
        <position position="35"/>
    </location>
</feature>
<dbReference type="HAMAP" id="MF_02087">
    <property type="entry name" value="PLP_homeostasis"/>
    <property type="match status" value="1"/>
</dbReference>
<protein>
    <recommendedName>
        <fullName evidence="2">Pyridoxal phosphate homeostasis protein</fullName>
        <shortName evidence="2">PLP homeostasis protein</shortName>
    </recommendedName>
</protein>
<comment type="function">
    <text evidence="2">Pyridoxal 5'-phosphate (PLP)-binding protein, which is involved in PLP homeostasis.</text>
</comment>
<dbReference type="PROSITE" id="PS01211">
    <property type="entry name" value="UPF0001"/>
    <property type="match status" value="1"/>
</dbReference>
<dbReference type="InterPro" id="IPR029066">
    <property type="entry name" value="PLP-binding_barrel"/>
</dbReference>